<dbReference type="SUPFAM" id="SSF51735">
    <property type="entry name" value="NAD(P)-binding Rossmann-fold domains"/>
    <property type="match status" value="1"/>
</dbReference>
<protein>
    <recommendedName>
        <fullName evidence="2">NmrA-like domain-containing protein</fullName>
    </recommendedName>
</protein>
<reference evidence="3" key="2">
    <citation type="submission" date="2018-10" db="UniProtKB">
        <authorList>
            <consortium name="EnsemblPlants"/>
        </authorList>
    </citation>
    <scope>IDENTIFICATION</scope>
</reference>
<dbReference type="PANTHER" id="PTHR43349">
    <property type="entry name" value="PINORESINOL REDUCTASE-RELATED"/>
    <property type="match status" value="1"/>
</dbReference>
<feature type="domain" description="NmrA-like" evidence="2">
    <location>
        <begin position="65"/>
        <end position="261"/>
    </location>
</feature>
<dbReference type="InterPro" id="IPR050608">
    <property type="entry name" value="NmrA-type/Isoflavone_red_sf"/>
</dbReference>
<evidence type="ECO:0000313" key="4">
    <source>
        <dbReference type="Proteomes" id="UP000019116"/>
    </source>
</evidence>
<dbReference type="AlphaFoldDB" id="A0A3B6TQ02"/>
<dbReference type="Proteomes" id="UP000019116">
    <property type="component" value="Chromosome 7D"/>
</dbReference>
<dbReference type="SMR" id="A0A3B6TQ02"/>
<dbReference type="Gramene" id="TraesCS7D03G0519900.2">
    <property type="protein sequence ID" value="TraesCS7D03G0519900.2.CDS"/>
    <property type="gene ID" value="TraesCS7D03G0519900"/>
</dbReference>
<name>A0A3B6TQ02_WHEAT</name>
<proteinExistence type="inferred from homology"/>
<dbReference type="InterPro" id="IPR008030">
    <property type="entry name" value="NmrA-like"/>
</dbReference>
<dbReference type="Gramene" id="TraesCS7D02G233700.3">
    <property type="protein sequence ID" value="TraesCS7D02G233700.3"/>
    <property type="gene ID" value="TraesCS7D02G233700"/>
</dbReference>
<dbReference type="Gene3D" id="3.90.25.10">
    <property type="entry name" value="UDP-galactose 4-epimerase, domain 1"/>
    <property type="match status" value="1"/>
</dbReference>
<sequence length="265" mass="28987">MASAAGEGRSRVLVIGGTGYIGRFIVAASAREGHPTAVLVRDAAPADPAKAAVLQGFRDAGVAIVERFFPSEYGNDVDRNHAVEPAKTVFGGKARIRRAIEAEGIPYTYVSSNFFAGRFLRSLAQIGVTEPPTEKVLIMGDGNVKGVFTAEEDVGTYTIKAVDDPRTLNKILYLRPPSNTLSHNELVSLWEKKLGKTLERVYLPEDELLKKIQGPLSVPLAISHSVWLKGDHTNFEIDPSFGVEATQLYPDVPYITVDEYLNRFL</sequence>
<gene>
    <name evidence="3" type="primary">LOC123167905</name>
</gene>
<evidence type="ECO:0000313" key="3">
    <source>
        <dbReference type="EnsemblPlants" id="TraesCS7D02G233700.3"/>
    </source>
</evidence>
<evidence type="ECO:0000259" key="2">
    <source>
        <dbReference type="Pfam" id="PF05368"/>
    </source>
</evidence>
<dbReference type="PaxDb" id="4565-Traes_7DS_D9A6063F0.1"/>
<dbReference type="Pfam" id="PF05368">
    <property type="entry name" value="NmrA"/>
    <property type="match status" value="1"/>
</dbReference>
<dbReference type="InterPro" id="IPR036291">
    <property type="entry name" value="NAD(P)-bd_dom_sf"/>
</dbReference>
<keyword evidence="4" id="KW-1185">Reference proteome</keyword>
<dbReference type="Gene3D" id="3.40.50.720">
    <property type="entry name" value="NAD(P)-binding Rossmann-like Domain"/>
    <property type="match status" value="2"/>
</dbReference>
<reference evidence="3" key="1">
    <citation type="submission" date="2018-08" db="EMBL/GenBank/DDBJ databases">
        <authorList>
            <person name="Rossello M."/>
        </authorList>
    </citation>
    <scope>NUCLEOTIDE SEQUENCE [LARGE SCALE GENOMIC DNA]</scope>
    <source>
        <strain evidence="3">cv. Chinese Spring</strain>
    </source>
</reference>
<organism evidence="3">
    <name type="scientific">Triticum aestivum</name>
    <name type="common">Wheat</name>
    <dbReference type="NCBI Taxonomy" id="4565"/>
    <lineage>
        <taxon>Eukaryota</taxon>
        <taxon>Viridiplantae</taxon>
        <taxon>Streptophyta</taxon>
        <taxon>Embryophyta</taxon>
        <taxon>Tracheophyta</taxon>
        <taxon>Spermatophyta</taxon>
        <taxon>Magnoliopsida</taxon>
        <taxon>Liliopsida</taxon>
        <taxon>Poales</taxon>
        <taxon>Poaceae</taxon>
        <taxon>BOP clade</taxon>
        <taxon>Pooideae</taxon>
        <taxon>Triticodae</taxon>
        <taxon>Triticeae</taxon>
        <taxon>Triticinae</taxon>
        <taxon>Triticum</taxon>
    </lineage>
</organism>
<accession>A0A3B6TQ02</accession>
<comment type="similarity">
    <text evidence="1">Belongs to the NmrA-type oxidoreductase family. Isoflavone reductase subfamily.</text>
</comment>
<dbReference type="EnsemblPlants" id="TraesCS7D02G233700.3">
    <property type="protein sequence ID" value="TraesCS7D02G233700.3"/>
    <property type="gene ID" value="TraesCS7D02G233700"/>
</dbReference>
<evidence type="ECO:0000256" key="1">
    <source>
        <dbReference type="ARBA" id="ARBA00005725"/>
    </source>
</evidence>
<dbReference type="PANTHER" id="PTHR43349:SF35">
    <property type="entry name" value="PHENYLCOUMARAN BENZYLIC ETHER REDUCTASE 1"/>
    <property type="match status" value="1"/>
</dbReference>
<dbReference type="OrthoDB" id="419598at2759"/>